<evidence type="ECO:0000256" key="1">
    <source>
        <dbReference type="SAM" id="MobiDB-lite"/>
    </source>
</evidence>
<proteinExistence type="predicted"/>
<evidence type="ECO:0000313" key="2">
    <source>
        <dbReference type="EMBL" id="KAF0374571.1"/>
    </source>
</evidence>
<gene>
    <name evidence="2" type="ORF">F8M41_012845</name>
</gene>
<comment type="caution">
    <text evidence="2">The sequence shown here is derived from an EMBL/GenBank/DDBJ whole genome shotgun (WGS) entry which is preliminary data.</text>
</comment>
<accession>A0A8H3WXG2</accession>
<evidence type="ECO:0000313" key="3">
    <source>
        <dbReference type="Proteomes" id="UP000439903"/>
    </source>
</evidence>
<sequence>MQRIQNSKLRDSELNELRSRVSKLEQKQLKNNIVHRLKDGDDSFENVNVPDPAINQCIDTNTNLLEDKEMIDFLDEKNKEKVSNEIRQRIKERKLLRESDKDQFQDLFSDNYNISSDISCNTEITNEQDSLSVSHIISTNDLCKLKKEEALIQEISLEKNYTNENLSSDREKKPRFQDLSSNNNSLETNPKDLTEVSKEETKTRGYDSSNLNVPEISSESKLPTNLLLNQKIPYNQKVERGLRLELFICTKDNNHNINKVFDIQIPEFSLEAILTESAYEHRVKSANIDDQSARTIVYNEIKSLLPDITDVNLRKITSRAKKVYIFYEGVGIDKISQLTYSTSTISSLKDIQIQNLINR</sequence>
<reference evidence="2 3" key="1">
    <citation type="journal article" date="2019" name="Environ. Microbiol.">
        <title>At the nexus of three kingdoms: the genome of the mycorrhizal fungus Gigaspora margarita provides insights into plant, endobacterial and fungal interactions.</title>
        <authorList>
            <person name="Venice F."/>
            <person name="Ghignone S."/>
            <person name="Salvioli di Fossalunga A."/>
            <person name="Amselem J."/>
            <person name="Novero M."/>
            <person name="Xianan X."/>
            <person name="Sedzielewska Toro K."/>
            <person name="Morin E."/>
            <person name="Lipzen A."/>
            <person name="Grigoriev I.V."/>
            <person name="Henrissat B."/>
            <person name="Martin F.M."/>
            <person name="Bonfante P."/>
        </authorList>
    </citation>
    <scope>NUCLEOTIDE SEQUENCE [LARGE SCALE GENOMIC DNA]</scope>
    <source>
        <strain evidence="2 3">BEG34</strain>
    </source>
</reference>
<dbReference type="AlphaFoldDB" id="A0A8H3WXG2"/>
<feature type="compositionally biased region" description="Basic and acidic residues" evidence="1">
    <location>
        <begin position="167"/>
        <end position="176"/>
    </location>
</feature>
<keyword evidence="3" id="KW-1185">Reference proteome</keyword>
<feature type="compositionally biased region" description="Polar residues" evidence="1">
    <location>
        <begin position="206"/>
        <end position="215"/>
    </location>
</feature>
<organism evidence="2 3">
    <name type="scientific">Gigaspora margarita</name>
    <dbReference type="NCBI Taxonomy" id="4874"/>
    <lineage>
        <taxon>Eukaryota</taxon>
        <taxon>Fungi</taxon>
        <taxon>Fungi incertae sedis</taxon>
        <taxon>Mucoromycota</taxon>
        <taxon>Glomeromycotina</taxon>
        <taxon>Glomeromycetes</taxon>
        <taxon>Diversisporales</taxon>
        <taxon>Gigasporaceae</taxon>
        <taxon>Gigaspora</taxon>
    </lineage>
</organism>
<dbReference type="EMBL" id="WTPW01002610">
    <property type="protein sequence ID" value="KAF0374571.1"/>
    <property type="molecule type" value="Genomic_DNA"/>
</dbReference>
<protein>
    <submittedName>
        <fullName evidence="2">Uncharacterized protein</fullName>
    </submittedName>
</protein>
<feature type="compositionally biased region" description="Polar residues" evidence="1">
    <location>
        <begin position="178"/>
        <end position="188"/>
    </location>
</feature>
<dbReference type="OrthoDB" id="2446523at2759"/>
<name>A0A8H3WXG2_GIGMA</name>
<feature type="region of interest" description="Disordered" evidence="1">
    <location>
        <begin position="164"/>
        <end position="215"/>
    </location>
</feature>
<feature type="compositionally biased region" description="Basic and acidic residues" evidence="1">
    <location>
        <begin position="189"/>
        <end position="205"/>
    </location>
</feature>
<dbReference type="Proteomes" id="UP000439903">
    <property type="component" value="Unassembled WGS sequence"/>
</dbReference>